<reference evidence="2" key="1">
    <citation type="journal article" date="2023" name="Nat. Plants">
        <title>Single-cell RNA sequencing provides a high-resolution roadmap for understanding the multicellular compartmentation of specialized metabolism.</title>
        <authorList>
            <person name="Sun S."/>
            <person name="Shen X."/>
            <person name="Li Y."/>
            <person name="Li Y."/>
            <person name="Wang S."/>
            <person name="Li R."/>
            <person name="Zhang H."/>
            <person name="Shen G."/>
            <person name="Guo B."/>
            <person name="Wei J."/>
            <person name="Xu J."/>
            <person name="St-Pierre B."/>
            <person name="Chen S."/>
            <person name="Sun C."/>
        </authorList>
    </citation>
    <scope>NUCLEOTIDE SEQUENCE [LARGE SCALE GENOMIC DNA]</scope>
</reference>
<keyword evidence="2" id="KW-1185">Reference proteome</keyword>
<comment type="caution">
    <text evidence="1">The sequence shown here is derived from an EMBL/GenBank/DDBJ whole genome shotgun (WGS) entry which is preliminary data.</text>
</comment>
<evidence type="ECO:0000313" key="1">
    <source>
        <dbReference type="EMBL" id="KAI5672428.1"/>
    </source>
</evidence>
<name>A0ACC0BIL8_CATRO</name>
<proteinExistence type="predicted"/>
<evidence type="ECO:0000313" key="2">
    <source>
        <dbReference type="Proteomes" id="UP001060085"/>
    </source>
</evidence>
<accession>A0ACC0BIL8</accession>
<organism evidence="1 2">
    <name type="scientific">Catharanthus roseus</name>
    <name type="common">Madagascar periwinkle</name>
    <name type="synonym">Vinca rosea</name>
    <dbReference type="NCBI Taxonomy" id="4058"/>
    <lineage>
        <taxon>Eukaryota</taxon>
        <taxon>Viridiplantae</taxon>
        <taxon>Streptophyta</taxon>
        <taxon>Embryophyta</taxon>
        <taxon>Tracheophyta</taxon>
        <taxon>Spermatophyta</taxon>
        <taxon>Magnoliopsida</taxon>
        <taxon>eudicotyledons</taxon>
        <taxon>Gunneridae</taxon>
        <taxon>Pentapetalae</taxon>
        <taxon>asterids</taxon>
        <taxon>lamiids</taxon>
        <taxon>Gentianales</taxon>
        <taxon>Apocynaceae</taxon>
        <taxon>Rauvolfioideae</taxon>
        <taxon>Vinceae</taxon>
        <taxon>Catharanthinae</taxon>
        <taxon>Catharanthus</taxon>
    </lineage>
</organism>
<dbReference type="EMBL" id="CM044703">
    <property type="protein sequence ID" value="KAI5672428.1"/>
    <property type="molecule type" value="Genomic_DNA"/>
</dbReference>
<sequence length="140" mass="15146">MAPSCWVHKAKDKSVCDHEELVLAGNAQPSSSSLVVQEDLQRRTSTAASSLPIQSHVFSVTDGIVNGIAGNDAEQHRLYIKQWGLFILSTIVQQWNLKGSSILCFGWFIAWGGMGAFQQSTLLESGYDSDASPSSSLDEA</sequence>
<dbReference type="Proteomes" id="UP001060085">
    <property type="component" value="Linkage Group LG03"/>
</dbReference>
<gene>
    <name evidence="1" type="ORF">M9H77_12792</name>
</gene>
<protein>
    <submittedName>
        <fullName evidence="1">Uncharacterized protein</fullName>
    </submittedName>
</protein>